<keyword evidence="1" id="KW-0812">Transmembrane</keyword>
<evidence type="ECO:0000313" key="2">
    <source>
        <dbReference type="EMBL" id="MET3757385.1"/>
    </source>
</evidence>
<reference evidence="2 3" key="1">
    <citation type="submission" date="2024-06" db="EMBL/GenBank/DDBJ databases">
        <title>Genomic Encyclopedia of Type Strains, Phase IV (KMG-IV): sequencing the most valuable type-strain genomes for metagenomic binning, comparative biology and taxonomic classification.</title>
        <authorList>
            <person name="Goeker M."/>
        </authorList>
    </citation>
    <scope>NUCLEOTIDE SEQUENCE [LARGE SCALE GENOMIC DNA]</scope>
    <source>
        <strain evidence="2 3">DSM 29288</strain>
    </source>
</reference>
<dbReference type="GeneID" id="91151090"/>
<dbReference type="EMBL" id="JBEPMY010000017">
    <property type="protein sequence ID" value="MET3757385.1"/>
    <property type="molecule type" value="Genomic_DNA"/>
</dbReference>
<keyword evidence="1" id="KW-1133">Transmembrane helix</keyword>
<accession>A0ABV2MLQ2</accession>
<keyword evidence="1" id="KW-0472">Membrane</keyword>
<dbReference type="Proteomes" id="UP001549077">
    <property type="component" value="Unassembled WGS sequence"/>
</dbReference>
<evidence type="ECO:0000256" key="1">
    <source>
        <dbReference type="SAM" id="Phobius"/>
    </source>
</evidence>
<sequence>MSTNAQIMIAGALVVVLAVGGYLYWGRSAPAPATPTQPTTTQQTTQ</sequence>
<comment type="caution">
    <text evidence="2">The sequence shown here is derived from an EMBL/GenBank/DDBJ whole genome shotgun (WGS) entry which is preliminary data.</text>
</comment>
<dbReference type="RefSeq" id="WP_168300406.1">
    <property type="nucleotide sequence ID" value="NZ_CP071605.1"/>
</dbReference>
<evidence type="ECO:0000313" key="3">
    <source>
        <dbReference type="Proteomes" id="UP001549077"/>
    </source>
</evidence>
<gene>
    <name evidence="2" type="ORF">ABID08_004766</name>
</gene>
<feature type="transmembrane region" description="Helical" evidence="1">
    <location>
        <begin position="7"/>
        <end position="25"/>
    </location>
</feature>
<name>A0ABV2MLQ2_9HYPH</name>
<keyword evidence="3" id="KW-1185">Reference proteome</keyword>
<proteinExistence type="predicted"/>
<evidence type="ECO:0008006" key="4">
    <source>
        <dbReference type="Google" id="ProtNLM"/>
    </source>
</evidence>
<protein>
    <recommendedName>
        <fullName evidence="4">Dynamin</fullName>
    </recommendedName>
</protein>
<organism evidence="2 3">
    <name type="scientific">Rhizobium binae</name>
    <dbReference type="NCBI Taxonomy" id="1138190"/>
    <lineage>
        <taxon>Bacteria</taxon>
        <taxon>Pseudomonadati</taxon>
        <taxon>Pseudomonadota</taxon>
        <taxon>Alphaproteobacteria</taxon>
        <taxon>Hyphomicrobiales</taxon>
        <taxon>Rhizobiaceae</taxon>
        <taxon>Rhizobium/Agrobacterium group</taxon>
        <taxon>Rhizobium</taxon>
    </lineage>
</organism>